<dbReference type="Proteomes" id="UP000477386">
    <property type="component" value="Unassembled WGS sequence"/>
</dbReference>
<feature type="coiled-coil region" evidence="1">
    <location>
        <begin position="138"/>
        <end position="165"/>
    </location>
</feature>
<dbReference type="RefSeq" id="WP_164044153.1">
    <property type="nucleotide sequence ID" value="NZ_JAAGNZ010000010.1"/>
</dbReference>
<keyword evidence="1" id="KW-0175">Coiled coil</keyword>
<evidence type="ECO:0000313" key="3">
    <source>
        <dbReference type="Proteomes" id="UP000477386"/>
    </source>
</evidence>
<keyword evidence="3" id="KW-1185">Reference proteome</keyword>
<proteinExistence type="predicted"/>
<organism evidence="2 3">
    <name type="scientific">Spirosoma agri</name>
    <dbReference type="NCBI Taxonomy" id="1987381"/>
    <lineage>
        <taxon>Bacteria</taxon>
        <taxon>Pseudomonadati</taxon>
        <taxon>Bacteroidota</taxon>
        <taxon>Cytophagia</taxon>
        <taxon>Cytophagales</taxon>
        <taxon>Cytophagaceae</taxon>
        <taxon>Spirosoma</taxon>
    </lineage>
</organism>
<dbReference type="AlphaFoldDB" id="A0A6M0IRC8"/>
<accession>A0A6M0IRC8</accession>
<sequence>MLLVFVTMDNEGHCRPFSCHVLQLEGAFDVLSGIITAGESLVSVELLDLSTGQRTSLPSEAFDGEPIRAHIEQLEESWQTLLTVSVDSELTQKQLLTAYSVRLYETYQTRIRCLERAVRKTDAHRQRVSLTPLWESSCIRLDMQLAQYRNQLERAQAGKRRVCKRLAPYLYCQ</sequence>
<dbReference type="EMBL" id="JAAGNZ010000010">
    <property type="protein sequence ID" value="NEU70840.1"/>
    <property type="molecule type" value="Genomic_DNA"/>
</dbReference>
<comment type="caution">
    <text evidence="2">The sequence shown here is derived from an EMBL/GenBank/DDBJ whole genome shotgun (WGS) entry which is preliminary data.</text>
</comment>
<name>A0A6M0IRC8_9BACT</name>
<reference evidence="2 3" key="1">
    <citation type="submission" date="2020-02" db="EMBL/GenBank/DDBJ databases">
        <title>Draft genome sequence of two Spirosoma agri KCTC 52727 and Spirosoma terrae KCTC 52035.</title>
        <authorList>
            <person name="Rojas J."/>
            <person name="Ambika Manirajan B."/>
            <person name="Ratering S."/>
            <person name="Suarez C."/>
            <person name="Schnell S."/>
        </authorList>
    </citation>
    <scope>NUCLEOTIDE SEQUENCE [LARGE SCALE GENOMIC DNA]</scope>
    <source>
        <strain evidence="2 3">KCTC 52727</strain>
    </source>
</reference>
<evidence type="ECO:0000313" key="2">
    <source>
        <dbReference type="EMBL" id="NEU70840.1"/>
    </source>
</evidence>
<gene>
    <name evidence="2" type="ORF">GK091_28505</name>
</gene>
<protein>
    <submittedName>
        <fullName evidence="2">Uncharacterized protein</fullName>
    </submittedName>
</protein>
<evidence type="ECO:0000256" key="1">
    <source>
        <dbReference type="SAM" id="Coils"/>
    </source>
</evidence>